<dbReference type="CAZy" id="GT4">
    <property type="family name" value="Glycosyltransferase Family 4"/>
</dbReference>
<dbReference type="AlphaFoldDB" id="Q0W7E6"/>
<keyword evidence="4" id="KW-1185">Reference proteome</keyword>
<gene>
    <name evidence="3" type="ORF">RCIX218</name>
</gene>
<organism evidence="3 4">
    <name type="scientific">Methanocella arvoryzae (strain DSM 22066 / NBRC 105507 / MRE50)</name>
    <dbReference type="NCBI Taxonomy" id="351160"/>
    <lineage>
        <taxon>Archaea</taxon>
        <taxon>Methanobacteriati</taxon>
        <taxon>Methanobacteriota</taxon>
        <taxon>Stenosarchaea group</taxon>
        <taxon>Methanomicrobia</taxon>
        <taxon>Methanocellales</taxon>
        <taxon>Methanocellaceae</taxon>
        <taxon>Methanocella</taxon>
    </lineage>
</organism>
<dbReference type="Pfam" id="PF00534">
    <property type="entry name" value="Glycos_transf_1"/>
    <property type="match status" value="1"/>
</dbReference>
<dbReference type="KEGG" id="rci:RCIX218"/>
<dbReference type="STRING" id="351160.RCIX218"/>
<evidence type="ECO:0000313" key="3">
    <source>
        <dbReference type="EMBL" id="CAJ35697.1"/>
    </source>
</evidence>
<dbReference type="SUPFAM" id="SSF53756">
    <property type="entry name" value="UDP-Glycosyltransferase/glycogen phosphorylase"/>
    <property type="match status" value="1"/>
</dbReference>
<dbReference type="EMBL" id="AM114193">
    <property type="protein sequence ID" value="CAJ35697.1"/>
    <property type="molecule type" value="Genomic_DNA"/>
</dbReference>
<dbReference type="GeneID" id="5143504"/>
<dbReference type="PANTHER" id="PTHR46401">
    <property type="entry name" value="GLYCOSYLTRANSFERASE WBBK-RELATED"/>
    <property type="match status" value="1"/>
</dbReference>
<protein>
    <submittedName>
        <fullName evidence="3">Glycosyltransferase (Group 1)</fullName>
        <ecNumber evidence="3">2.4.1.-</ecNumber>
    </submittedName>
</protein>
<keyword evidence="3" id="KW-0328">Glycosyltransferase</keyword>
<proteinExistence type="predicted"/>
<dbReference type="CDD" id="cd03801">
    <property type="entry name" value="GT4_PimA-like"/>
    <property type="match status" value="1"/>
</dbReference>
<evidence type="ECO:0000259" key="2">
    <source>
        <dbReference type="Pfam" id="PF00534"/>
    </source>
</evidence>
<dbReference type="Gene3D" id="3.40.50.2000">
    <property type="entry name" value="Glycogen Phosphorylase B"/>
    <property type="match status" value="1"/>
</dbReference>
<evidence type="ECO:0000313" key="4">
    <source>
        <dbReference type="Proteomes" id="UP000000663"/>
    </source>
</evidence>
<dbReference type="PANTHER" id="PTHR46401:SF2">
    <property type="entry name" value="GLYCOSYLTRANSFERASE WBBK-RELATED"/>
    <property type="match status" value="1"/>
</dbReference>
<feature type="domain" description="Glycosyl transferase family 1" evidence="2">
    <location>
        <begin position="219"/>
        <end position="361"/>
    </location>
</feature>
<sequence>MARKRIAIVVQRYGPEVLGGSESLARSLAHLLSDVYDIDVLTTCAKDYVTWKNEFPAGESMDGPVRVLRFKVDRQRSKWFNIYNALMLKVPHTRWMEELWMRMQGPYSSDFLNYLDAAADNYQAFIFMTYMYGTTYYGSKKVKGRYLLVPTAHDEPFIRFRFFQETFGSSRHVVCLTDEELVLVKKNFRLRDDRLSVIGVPIGECLGDSRSAVEKYGITGNFIAYIGRIDVMKGVDTLVKYFNRYASESDSELSLVLCGSGPLKIPSSEKIYQLGFIPEADKFGIMHAALATVQPSRYESYSISVIESMACSTPVLVNGECAVLKGHCEKSGGGMTFFSYEDFKSSMDRLINDADLRQRMSLLGIAYVNENYSCDVVGKKYISLLDGLTTKP</sequence>
<dbReference type="RefSeq" id="WP_012036802.1">
    <property type="nucleotide sequence ID" value="NC_009464.1"/>
</dbReference>
<keyword evidence="1 3" id="KW-0808">Transferase</keyword>
<dbReference type="eggNOG" id="arCOG05174">
    <property type="taxonomic scope" value="Archaea"/>
</dbReference>
<dbReference type="Proteomes" id="UP000000663">
    <property type="component" value="Chromosome"/>
</dbReference>
<dbReference type="GO" id="GO:0016757">
    <property type="term" value="F:glycosyltransferase activity"/>
    <property type="evidence" value="ECO:0007669"/>
    <property type="project" value="UniProtKB-KW"/>
</dbReference>
<dbReference type="OrthoDB" id="132546at2157"/>
<dbReference type="PATRIC" id="fig|351160.9.peg.2539"/>
<reference evidence="3 4" key="1">
    <citation type="journal article" date="2006" name="Science">
        <title>Genome of rice cluster I archaea -- the key methane producers in the rice rhizosphere.</title>
        <authorList>
            <person name="Erkel C."/>
            <person name="Kube M."/>
            <person name="Reinhardt R."/>
            <person name="Liesack W."/>
        </authorList>
    </citation>
    <scope>NUCLEOTIDE SEQUENCE [LARGE SCALE GENOMIC DNA]</scope>
    <source>
        <strain evidence="4">DSM 22066 / NBRC 105507 / MRE50</strain>
    </source>
</reference>
<accession>Q0W7E6</accession>
<dbReference type="EC" id="2.4.1.-" evidence="3"/>
<name>Q0W7E6_METAR</name>
<dbReference type="InterPro" id="IPR001296">
    <property type="entry name" value="Glyco_trans_1"/>
</dbReference>
<evidence type="ECO:0000256" key="1">
    <source>
        <dbReference type="ARBA" id="ARBA00022679"/>
    </source>
</evidence>